<name>A0A8S1LB42_9CILI</name>
<dbReference type="Proteomes" id="UP000692954">
    <property type="component" value="Unassembled WGS sequence"/>
</dbReference>
<dbReference type="OrthoDB" id="18915at2759"/>
<gene>
    <name evidence="1" type="ORF">PSON_ATCC_30995.1.T0200036</name>
</gene>
<dbReference type="GO" id="GO:0071108">
    <property type="term" value="P:protein K48-linked deubiquitination"/>
    <property type="evidence" value="ECO:0007669"/>
    <property type="project" value="TreeGrafter"/>
</dbReference>
<dbReference type="AlphaFoldDB" id="A0A8S1LB42"/>
<dbReference type="GO" id="GO:0043130">
    <property type="term" value="F:ubiquitin binding"/>
    <property type="evidence" value="ECO:0007669"/>
    <property type="project" value="TreeGrafter"/>
</dbReference>
<protein>
    <submittedName>
        <fullName evidence="1">Uncharacterized protein</fullName>
    </submittedName>
</protein>
<dbReference type="Pfam" id="PF10275">
    <property type="entry name" value="Peptidase_C65"/>
    <property type="match status" value="1"/>
</dbReference>
<dbReference type="CDD" id="cd22749">
    <property type="entry name" value="Otubain_C65"/>
    <property type="match status" value="1"/>
</dbReference>
<dbReference type="GO" id="GO:0004843">
    <property type="term" value="F:cysteine-type deubiquitinase activity"/>
    <property type="evidence" value="ECO:0007669"/>
    <property type="project" value="TreeGrafter"/>
</dbReference>
<evidence type="ECO:0000313" key="2">
    <source>
        <dbReference type="Proteomes" id="UP000692954"/>
    </source>
</evidence>
<dbReference type="PANTHER" id="PTHR12931">
    <property type="entry name" value="UBIQUITIN THIOLESTERASE PROTEIN OTUB"/>
    <property type="match status" value="1"/>
</dbReference>
<accession>A0A8S1LB42</accession>
<comment type="caution">
    <text evidence="1">The sequence shown here is derived from an EMBL/GenBank/DDBJ whole genome shotgun (WGS) entry which is preliminary data.</text>
</comment>
<dbReference type="PANTHER" id="PTHR12931:SF15">
    <property type="entry name" value="UBIQUITIN THIOESTERASE OTUBAIN-LIKE"/>
    <property type="match status" value="1"/>
</dbReference>
<organism evidence="1 2">
    <name type="scientific">Paramecium sonneborni</name>
    <dbReference type="NCBI Taxonomy" id="65129"/>
    <lineage>
        <taxon>Eukaryota</taxon>
        <taxon>Sar</taxon>
        <taxon>Alveolata</taxon>
        <taxon>Ciliophora</taxon>
        <taxon>Intramacronucleata</taxon>
        <taxon>Oligohymenophorea</taxon>
        <taxon>Peniculida</taxon>
        <taxon>Parameciidae</taxon>
        <taxon>Paramecium</taxon>
    </lineage>
</organism>
<dbReference type="GO" id="GO:0005634">
    <property type="term" value="C:nucleus"/>
    <property type="evidence" value="ECO:0007669"/>
    <property type="project" value="TreeGrafter"/>
</dbReference>
<reference evidence="1" key="1">
    <citation type="submission" date="2021-01" db="EMBL/GenBank/DDBJ databases">
        <authorList>
            <consortium name="Genoscope - CEA"/>
            <person name="William W."/>
        </authorList>
    </citation>
    <scope>NUCLEOTIDE SEQUENCE</scope>
</reference>
<evidence type="ECO:0000313" key="1">
    <source>
        <dbReference type="EMBL" id="CAD8065098.1"/>
    </source>
</evidence>
<dbReference type="EMBL" id="CAJJDN010000020">
    <property type="protein sequence ID" value="CAD8065098.1"/>
    <property type="molecule type" value="Genomic_DNA"/>
</dbReference>
<proteinExistence type="predicted"/>
<sequence length="360" mass="43008">MNNPQNMLNKLIKNLDQIIEQIDNHFKGIVYQHAQATILIQEFNQELGEKAWKIQFWDLIKELNKWIQEGKEFILKLDSINLPKIQQQNLIEQSINLSQSSNQRLLQSDAPKLLDQFIENLDFLSATMQIDLDYVNYPESQEAFQKEYNVQKLDNQNKCALIQGYQRVRGDGNCFYTSFFYQYLKILIQSKNKSLLDDFIKKTNELSLILFFNEQSLIKHFLELQIKQYFLKIINELLQNPSKIIFYFSKSNKVFYTCAIIIFRNYVHEIYQQNQVMLSNFLLEDLYNEIITWQQECNTNQAIIQILCQELNLQVNLYFFNHNSVDIQIYNQQGNLNQINLLFRPGHYQIAICDYQNYNY</sequence>
<keyword evidence="2" id="KW-1185">Reference proteome</keyword>
<dbReference type="InterPro" id="IPR019400">
    <property type="entry name" value="Peptidase_C65_otubain"/>
</dbReference>